<feature type="transmembrane region" description="Helical" evidence="2">
    <location>
        <begin position="131"/>
        <end position="152"/>
    </location>
</feature>
<feature type="transmembrane region" description="Helical" evidence="2">
    <location>
        <begin position="6"/>
        <end position="22"/>
    </location>
</feature>
<evidence type="ECO:0000313" key="5">
    <source>
        <dbReference type="Proteomes" id="UP000037175"/>
    </source>
</evidence>
<dbReference type="RefSeq" id="WP_052217534.1">
    <property type="nucleotide sequence ID" value="NZ_LGTE01000008.1"/>
</dbReference>
<accession>A0A0L6W329</accession>
<name>A0A0L6W329_9FIRM</name>
<feature type="transmembrane region" description="Helical" evidence="2">
    <location>
        <begin position="192"/>
        <end position="213"/>
    </location>
</feature>
<keyword evidence="2" id="KW-0472">Membrane</keyword>
<evidence type="ECO:0000256" key="2">
    <source>
        <dbReference type="SAM" id="Phobius"/>
    </source>
</evidence>
<feature type="domain" description="PPM-type phosphatase" evidence="3">
    <location>
        <begin position="252"/>
        <end position="465"/>
    </location>
</feature>
<keyword evidence="2" id="KW-1133">Transmembrane helix</keyword>
<dbReference type="AlphaFoldDB" id="A0A0L6W329"/>
<feature type="transmembrane region" description="Helical" evidence="2">
    <location>
        <begin position="164"/>
        <end position="186"/>
    </location>
</feature>
<proteinExistence type="predicted"/>
<feature type="transmembrane region" description="Helical" evidence="2">
    <location>
        <begin position="65"/>
        <end position="86"/>
    </location>
</feature>
<dbReference type="PANTHER" id="PTHR43156">
    <property type="entry name" value="STAGE II SPORULATION PROTEIN E-RELATED"/>
    <property type="match status" value="1"/>
</dbReference>
<protein>
    <submittedName>
        <fullName evidence="4">Protein serine/threonine phosphatase</fullName>
    </submittedName>
</protein>
<organism evidence="4 5">
    <name type="scientific">Thermincola ferriacetica</name>
    <dbReference type="NCBI Taxonomy" id="281456"/>
    <lineage>
        <taxon>Bacteria</taxon>
        <taxon>Bacillati</taxon>
        <taxon>Bacillota</taxon>
        <taxon>Clostridia</taxon>
        <taxon>Eubacteriales</taxon>
        <taxon>Thermincolaceae</taxon>
        <taxon>Thermincola</taxon>
    </lineage>
</organism>
<sequence length="466" mass="52668">MKKLWAIIIILGVIVNGTLLYISNDIFINQLAFACVYLLLSLINLESDQKMAFSLEVSVLAYSATSFAPDWALFTAFLGGIIKGIYEQFRLKKPLKDIIFNFSTQVFATLTAGRFLLQLQKSVDLTLYTRLLVFLVSFFTASIIIKLLYTALLNEGRFTKDLFYSVKFNLLSMVGIGLVSVVGTIVMEERNYLVFLLVFFFLLYLQYIIDGLVKERNRNLYLSQLIISMLNQDLELIRDMYAKLLPAPKQTWENLDIFAFNCPAEKIGGDFYDFIPLSETLFAFVIGDVMGHGMKAAIQVNNTMFTIRALLRGKASPGDCLTELNKISCSYLNKTKQFFTVFLGVYDTSEKILRFANGGHLPPIVYRQKPGRAEFLRVEGPAVGFLSNYQYREGYCSLEPGDILVLYTDGLPEILSGINMRNGSKILQFVQQHAGQPGFYEALKNEVELLAGKNKDDVTFALIIIH</sequence>
<keyword evidence="5" id="KW-1185">Reference proteome</keyword>
<dbReference type="SMART" id="SM00331">
    <property type="entry name" value="PP2C_SIG"/>
    <property type="match status" value="1"/>
</dbReference>
<evidence type="ECO:0000259" key="3">
    <source>
        <dbReference type="SMART" id="SM00331"/>
    </source>
</evidence>
<evidence type="ECO:0000313" key="4">
    <source>
        <dbReference type="EMBL" id="KNZ69803.1"/>
    </source>
</evidence>
<comment type="caution">
    <text evidence="4">The sequence shown here is derived from an EMBL/GenBank/DDBJ whole genome shotgun (WGS) entry which is preliminary data.</text>
</comment>
<keyword evidence="2" id="KW-0812">Transmembrane</keyword>
<dbReference type="GO" id="GO:0016791">
    <property type="term" value="F:phosphatase activity"/>
    <property type="evidence" value="ECO:0007669"/>
    <property type="project" value="TreeGrafter"/>
</dbReference>
<evidence type="ECO:0000256" key="1">
    <source>
        <dbReference type="ARBA" id="ARBA00022801"/>
    </source>
</evidence>
<gene>
    <name evidence="4" type="ORF">Tfer_1413</name>
</gene>
<dbReference type="PANTHER" id="PTHR43156:SF2">
    <property type="entry name" value="STAGE II SPORULATION PROTEIN E"/>
    <property type="match status" value="1"/>
</dbReference>
<dbReference type="Proteomes" id="UP000037175">
    <property type="component" value="Unassembled WGS sequence"/>
</dbReference>
<dbReference type="Pfam" id="PF07228">
    <property type="entry name" value="SpoIIE"/>
    <property type="match status" value="1"/>
</dbReference>
<dbReference type="InterPro" id="IPR052016">
    <property type="entry name" value="Bact_Sigma-Reg"/>
</dbReference>
<dbReference type="Gene3D" id="3.60.40.10">
    <property type="entry name" value="PPM-type phosphatase domain"/>
    <property type="match status" value="1"/>
</dbReference>
<dbReference type="InterPro" id="IPR036457">
    <property type="entry name" value="PPM-type-like_dom_sf"/>
</dbReference>
<reference evidence="5" key="1">
    <citation type="submission" date="2015-07" db="EMBL/GenBank/DDBJ databases">
        <title>Complete Genome of Thermincola ferriacetica strain Z-0001T.</title>
        <authorList>
            <person name="Lusk B."/>
            <person name="Badalamenti J.P."/>
            <person name="Parameswaran P."/>
            <person name="Bond D.R."/>
            <person name="Torres C.I."/>
        </authorList>
    </citation>
    <scope>NUCLEOTIDE SEQUENCE [LARGE SCALE GENOMIC DNA]</scope>
    <source>
        <strain evidence="5">Z-0001</strain>
    </source>
</reference>
<keyword evidence="1" id="KW-0378">Hydrolase</keyword>
<dbReference type="InterPro" id="IPR001932">
    <property type="entry name" value="PPM-type_phosphatase-like_dom"/>
</dbReference>
<dbReference type="EMBL" id="LGTE01000008">
    <property type="protein sequence ID" value="KNZ69803.1"/>
    <property type="molecule type" value="Genomic_DNA"/>
</dbReference>
<dbReference type="SUPFAM" id="SSF81606">
    <property type="entry name" value="PP2C-like"/>
    <property type="match status" value="1"/>
</dbReference>
<feature type="transmembrane region" description="Helical" evidence="2">
    <location>
        <begin position="27"/>
        <end position="45"/>
    </location>
</feature>